<dbReference type="InterPro" id="IPR027417">
    <property type="entry name" value="P-loop_NTPase"/>
</dbReference>
<dbReference type="EMBL" id="JAVLVU010000001">
    <property type="protein sequence ID" value="MDT3402194.1"/>
    <property type="molecule type" value="Genomic_DNA"/>
</dbReference>
<dbReference type="Proteomes" id="UP001258315">
    <property type="component" value="Unassembled WGS sequence"/>
</dbReference>
<dbReference type="InterPro" id="IPR001482">
    <property type="entry name" value="T2SS/T4SS_dom"/>
</dbReference>
<dbReference type="Pfam" id="PF00437">
    <property type="entry name" value="T2SSE"/>
    <property type="match status" value="1"/>
</dbReference>
<dbReference type="Gene3D" id="3.30.450.90">
    <property type="match status" value="1"/>
</dbReference>
<protein>
    <submittedName>
        <fullName evidence="3">Type II secretory ATPase GspE/PulE/Tfp pilus assembly ATPase PilB-like protein</fullName>
    </submittedName>
</protein>
<gene>
    <name evidence="3" type="ORF">QE417_001266</name>
</gene>
<dbReference type="SUPFAM" id="SSF52540">
    <property type="entry name" value="P-loop containing nucleoside triphosphate hydrolases"/>
    <property type="match status" value="1"/>
</dbReference>
<comment type="caution">
    <text evidence="3">The sequence shown here is derived from an EMBL/GenBank/DDBJ whole genome shotgun (WGS) entry which is preliminary data.</text>
</comment>
<comment type="similarity">
    <text evidence="1">Belongs to the GSP E family.</text>
</comment>
<evidence type="ECO:0000313" key="4">
    <source>
        <dbReference type="Proteomes" id="UP001258315"/>
    </source>
</evidence>
<evidence type="ECO:0000313" key="3">
    <source>
        <dbReference type="EMBL" id="MDT3402194.1"/>
    </source>
</evidence>
<sequence length="122" mass="14104">MHPLPPAHIARRLSTYYLRAQTDLTITQVNGESDAINYLQMLIAEARNLNSSDIHIESYESKCRVRFRIDGMMIERYLLKQEDYPEFINIIKIQANLDIAEKRLPQQGHSLLPINVFNSSSS</sequence>
<reference evidence="4" key="1">
    <citation type="submission" date="2023-07" db="EMBL/GenBank/DDBJ databases">
        <title>Functional and genomic diversity of the sorghum phyllosphere microbiome.</title>
        <authorList>
            <person name="Shade A."/>
        </authorList>
    </citation>
    <scope>NUCLEOTIDE SEQUENCE [LARGE SCALE GENOMIC DNA]</scope>
    <source>
        <strain evidence="4">SORGH_AS_0422</strain>
    </source>
</reference>
<dbReference type="RefSeq" id="WP_311948441.1">
    <property type="nucleotide sequence ID" value="NZ_JAVLVU010000001.1"/>
</dbReference>
<feature type="domain" description="Bacterial type II secretion system protein E" evidence="2">
    <location>
        <begin position="32"/>
        <end position="113"/>
    </location>
</feature>
<evidence type="ECO:0000256" key="1">
    <source>
        <dbReference type="ARBA" id="ARBA00006611"/>
    </source>
</evidence>
<name>A0ABU3GQY5_9SPHI</name>
<proteinExistence type="inferred from homology"/>
<organism evidence="3 4">
    <name type="scientific">Mucilaginibacter terrae</name>
    <dbReference type="NCBI Taxonomy" id="1955052"/>
    <lineage>
        <taxon>Bacteria</taxon>
        <taxon>Pseudomonadati</taxon>
        <taxon>Bacteroidota</taxon>
        <taxon>Sphingobacteriia</taxon>
        <taxon>Sphingobacteriales</taxon>
        <taxon>Sphingobacteriaceae</taxon>
        <taxon>Mucilaginibacter</taxon>
    </lineage>
</organism>
<keyword evidence="4" id="KW-1185">Reference proteome</keyword>
<accession>A0ABU3GQY5</accession>
<evidence type="ECO:0000259" key="2">
    <source>
        <dbReference type="Pfam" id="PF00437"/>
    </source>
</evidence>